<dbReference type="InterPro" id="IPR042468">
    <property type="entry name" value="Peptidase_C65_otubain_sub1"/>
</dbReference>
<gene>
    <name evidence="12" type="ORF">BIW11_13273</name>
</gene>
<dbReference type="InParanoid" id="A0A1V9X381"/>
<dbReference type="GO" id="GO:0005634">
    <property type="term" value="C:nucleus"/>
    <property type="evidence" value="ECO:0007669"/>
    <property type="project" value="TreeGrafter"/>
</dbReference>
<dbReference type="PANTHER" id="PTHR12931">
    <property type="entry name" value="UBIQUITIN THIOLESTERASE PROTEIN OTUB"/>
    <property type="match status" value="1"/>
</dbReference>
<evidence type="ECO:0000313" key="13">
    <source>
        <dbReference type="Proteomes" id="UP000192247"/>
    </source>
</evidence>
<feature type="active site" evidence="8">
    <location>
        <position position="277"/>
    </location>
</feature>
<dbReference type="STRING" id="418985.A0A1V9X381"/>
<dbReference type="PIRSF" id="PIRSF013503">
    <property type="entry name" value="Ubiquitin_thioesterase_Otubain"/>
    <property type="match status" value="1"/>
</dbReference>
<keyword evidence="4 7" id="KW-0833">Ubl conjugation pathway</keyword>
<evidence type="ECO:0000256" key="7">
    <source>
        <dbReference type="PIRNR" id="PIRNR013503"/>
    </source>
</evidence>
<feature type="active site" evidence="8">
    <location>
        <position position="99"/>
    </location>
</feature>
<dbReference type="OrthoDB" id="18915at2759"/>
<evidence type="ECO:0000256" key="2">
    <source>
        <dbReference type="ARBA" id="ARBA00006579"/>
    </source>
</evidence>
<keyword evidence="6 7" id="KW-0788">Thiol protease</keyword>
<dbReference type="GO" id="GO:0004843">
    <property type="term" value="F:cysteine-type deubiquitinase activity"/>
    <property type="evidence" value="ECO:0007669"/>
    <property type="project" value="UniProtKB-UniRule"/>
</dbReference>
<keyword evidence="13" id="KW-1185">Reference proteome</keyword>
<dbReference type="GO" id="GO:0043130">
    <property type="term" value="F:ubiquitin binding"/>
    <property type="evidence" value="ECO:0007669"/>
    <property type="project" value="UniProtKB-UniRule"/>
</dbReference>
<organism evidence="12 13">
    <name type="scientific">Tropilaelaps mercedesae</name>
    <dbReference type="NCBI Taxonomy" id="418985"/>
    <lineage>
        <taxon>Eukaryota</taxon>
        <taxon>Metazoa</taxon>
        <taxon>Ecdysozoa</taxon>
        <taxon>Arthropoda</taxon>
        <taxon>Chelicerata</taxon>
        <taxon>Arachnida</taxon>
        <taxon>Acari</taxon>
        <taxon>Parasitiformes</taxon>
        <taxon>Mesostigmata</taxon>
        <taxon>Gamasina</taxon>
        <taxon>Dermanyssoidea</taxon>
        <taxon>Laelapidae</taxon>
        <taxon>Tropilaelaps</taxon>
    </lineage>
</organism>
<dbReference type="CDD" id="cd22763">
    <property type="entry name" value="OTUB1"/>
    <property type="match status" value="1"/>
</dbReference>
<dbReference type="InterPro" id="IPR016615">
    <property type="entry name" value="Otubain"/>
</dbReference>
<evidence type="ECO:0000256" key="3">
    <source>
        <dbReference type="ARBA" id="ARBA00022670"/>
    </source>
</evidence>
<dbReference type="Pfam" id="PF10275">
    <property type="entry name" value="Peptidase_C65"/>
    <property type="match status" value="1"/>
</dbReference>
<feature type="site" description="Interacts with free ubiquitin" evidence="9">
    <location>
        <position position="278"/>
    </location>
</feature>
<dbReference type="GO" id="GO:0006508">
    <property type="term" value="P:proteolysis"/>
    <property type="evidence" value="ECO:0007669"/>
    <property type="project" value="UniProtKB-KW"/>
</dbReference>
<feature type="site" description="Interacts with free ubiquitin" evidence="9">
    <location>
        <position position="246"/>
    </location>
</feature>
<reference evidence="12 13" key="1">
    <citation type="journal article" date="2017" name="Gigascience">
        <title>Draft genome of the honey bee ectoparasitic mite, Tropilaelaps mercedesae, is shaped by the parasitic life history.</title>
        <authorList>
            <person name="Dong X."/>
            <person name="Armstrong S.D."/>
            <person name="Xia D."/>
            <person name="Makepeace B.L."/>
            <person name="Darby A.C."/>
            <person name="Kadowaki T."/>
        </authorList>
    </citation>
    <scope>NUCLEOTIDE SEQUENCE [LARGE SCALE GENOMIC DNA]</scope>
    <source>
        <strain evidence="12">Wuxi-XJTLU</strain>
    </source>
</reference>
<dbReference type="AlphaFoldDB" id="A0A1V9X381"/>
<feature type="site" description="Interacts with free ubiquitin" evidence="9">
    <location>
        <position position="248"/>
    </location>
</feature>
<dbReference type="FunFam" id="1.20.1300.20:FF:000001">
    <property type="entry name" value="Ubiquitin thioesterase OTUB1"/>
    <property type="match status" value="1"/>
</dbReference>
<feature type="compositionally biased region" description="Low complexity" evidence="10">
    <location>
        <begin position="14"/>
        <end position="24"/>
    </location>
</feature>
<evidence type="ECO:0000256" key="6">
    <source>
        <dbReference type="ARBA" id="ARBA00022807"/>
    </source>
</evidence>
<dbReference type="PROSITE" id="PS50802">
    <property type="entry name" value="OTU"/>
    <property type="match status" value="1"/>
</dbReference>
<keyword evidence="5 7" id="KW-0378">Hydrolase</keyword>
<dbReference type="InterPro" id="IPR019400">
    <property type="entry name" value="Peptidase_C65_otubain"/>
</dbReference>
<dbReference type="InterPro" id="IPR003323">
    <property type="entry name" value="OTU_dom"/>
</dbReference>
<dbReference type="EMBL" id="MNPL01027107">
    <property type="protein sequence ID" value="OQR67851.1"/>
    <property type="molecule type" value="Genomic_DNA"/>
</dbReference>
<keyword evidence="3 7" id="KW-0645">Protease</keyword>
<feature type="region of interest" description="Disordered" evidence="10">
    <location>
        <begin position="1"/>
        <end position="40"/>
    </location>
</feature>
<dbReference type="Proteomes" id="UP000192247">
    <property type="component" value="Unassembled WGS sequence"/>
</dbReference>
<accession>A0A1V9X381</accession>
<feature type="domain" description="OTU" evidence="11">
    <location>
        <begin position="91"/>
        <end position="284"/>
    </location>
</feature>
<proteinExistence type="inferred from homology"/>
<evidence type="ECO:0000256" key="9">
    <source>
        <dbReference type="PIRSR" id="PIRSR013503-2"/>
    </source>
</evidence>
<dbReference type="EC" id="3.4.19.12" evidence="7"/>
<evidence type="ECO:0000313" key="12">
    <source>
        <dbReference type="EMBL" id="OQR67851.1"/>
    </source>
</evidence>
<dbReference type="SUPFAM" id="SSF54001">
    <property type="entry name" value="Cysteine proteinases"/>
    <property type="match status" value="1"/>
</dbReference>
<comment type="caution">
    <text evidence="12">The sequence shown here is derived from an EMBL/GenBank/DDBJ whole genome shotgun (WGS) entry which is preliminary data.</text>
</comment>
<sequence>MSMSEVSETNGVPSSGSSGSSKSSQPGLAGDAPGVNQDEAIMAQEKAIEKEISDSIPLIDIKKPLISLESEYASDDTVYQEKLRDLESRFGFIRKTRPDGNCFFRAFGFAYLESMLSDADELRRFKDLLAKSKEELKSLGFPDFTIDDFHDTFSDVLKRLEEKPTLDELHLVFNDKGLSEYMVVFLRLLTSGQLQKECDFFGAFIEGDRSLKDFCRQEVEPMYKESDHIHIIALTRHLSTGVQVLYMDRTSTDGKVIKHSFPDDVKPRVFLLYRPGHYDILYPIGVADGDQ</sequence>
<evidence type="ECO:0000256" key="10">
    <source>
        <dbReference type="SAM" id="MobiDB-lite"/>
    </source>
</evidence>
<dbReference type="FunCoup" id="A0A1V9X381">
    <property type="interactions" value="2117"/>
</dbReference>
<feature type="compositionally biased region" description="Polar residues" evidence="10">
    <location>
        <begin position="1"/>
        <end position="13"/>
    </location>
</feature>
<feature type="site" description="Interacts with free ubiquitin" evidence="9">
    <location>
        <position position="273"/>
    </location>
</feature>
<name>A0A1V9X381_9ACAR</name>
<feature type="site" description="Interacts with free ubiquitin" evidence="9">
    <location>
        <position position="232"/>
    </location>
</feature>
<dbReference type="PANTHER" id="PTHR12931:SF15">
    <property type="entry name" value="UBIQUITIN THIOESTERASE OTUBAIN-LIKE"/>
    <property type="match status" value="1"/>
</dbReference>
<dbReference type="Gene3D" id="1.20.1300.20">
    <property type="entry name" value="Peptidase C65 Otubain, subdomain 2"/>
    <property type="match status" value="1"/>
</dbReference>
<dbReference type="InterPro" id="IPR038765">
    <property type="entry name" value="Papain-like_cys_pep_sf"/>
</dbReference>
<comment type="similarity">
    <text evidence="2 7">Belongs to the peptidase C65 family.</text>
</comment>
<feature type="active site" description="Nucleophile" evidence="8">
    <location>
        <position position="102"/>
    </location>
</feature>
<protein>
    <recommendedName>
        <fullName evidence="7">Ubiquitin thioesterase</fullName>
        <ecNumber evidence="7">3.4.19.12</ecNumber>
    </recommendedName>
</protein>
<dbReference type="GO" id="GO:0071108">
    <property type="term" value="P:protein K48-linked deubiquitination"/>
    <property type="evidence" value="ECO:0007669"/>
    <property type="project" value="TreeGrafter"/>
</dbReference>
<dbReference type="Gene3D" id="3.30.200.60">
    <property type="entry name" value="Peptidase C65 Otubain, subdomain 1"/>
    <property type="match status" value="1"/>
</dbReference>
<dbReference type="InterPro" id="IPR042467">
    <property type="entry name" value="Peptidase_C65_otubain_sub2"/>
</dbReference>
<evidence type="ECO:0000259" key="11">
    <source>
        <dbReference type="PROSITE" id="PS50802"/>
    </source>
</evidence>
<comment type="catalytic activity">
    <reaction evidence="1 7">
        <text>Thiol-dependent hydrolysis of ester, thioester, amide, peptide and isopeptide bonds formed by the C-terminal Gly of ubiquitin (a 76-residue protein attached to proteins as an intracellular targeting signal).</text>
        <dbReference type="EC" id="3.4.19.12"/>
    </reaction>
</comment>
<evidence type="ECO:0000256" key="5">
    <source>
        <dbReference type="ARBA" id="ARBA00022801"/>
    </source>
</evidence>
<evidence type="ECO:0000256" key="1">
    <source>
        <dbReference type="ARBA" id="ARBA00000707"/>
    </source>
</evidence>
<evidence type="ECO:0000256" key="8">
    <source>
        <dbReference type="PIRSR" id="PIRSR013503-1"/>
    </source>
</evidence>
<evidence type="ECO:0000256" key="4">
    <source>
        <dbReference type="ARBA" id="ARBA00022786"/>
    </source>
</evidence>